<feature type="transmembrane region" description="Helical" evidence="1">
    <location>
        <begin position="198"/>
        <end position="217"/>
    </location>
</feature>
<dbReference type="KEGG" id="spal:FM071_07495"/>
<evidence type="ECO:0008006" key="4">
    <source>
        <dbReference type="Google" id="ProtNLM"/>
    </source>
</evidence>
<keyword evidence="1" id="KW-0472">Membrane</keyword>
<feature type="transmembrane region" description="Helical" evidence="1">
    <location>
        <begin position="229"/>
        <end position="248"/>
    </location>
</feature>
<accession>A0A7M1BBH2</accession>
<keyword evidence="1" id="KW-1133">Transmembrane helix</keyword>
<proteinExistence type="predicted"/>
<sequence length="400" mass="46293">MKYKIILFLILGIDALVLFFEATHISISSSGASILYGEFSFLQLLVKSSLALFGHNDFGLRFVFIIMHLMSAVLIYLISGRYLKEERNRLWLLLTFVLLPGVVSSALMVNHAGLIIFGLLLYLYLEPKGSKFFIYLLLFVYALVDVGFVYLFLGLALYSLFHNKKKEFTYNVFLFFLSSYLYGFDIHGFPRGHFLDTIGVYSAIFTPVIFIYLFYVLYRRYLADKRDKLWYIAATALLFSLLLSFRQKVNIEHFAPYLIVALPLAGQTFASSYKVRLKEHRRGYRAIFILAFILLILNTLVVFFNKELYLVLDNPKKNFAYNVNVAKELAADLQANGINCVSTDKKMQQRLRFYGIKKCTKNILKEQPLKSQVDSNVTIRYKNKILYKANVTKLNNKQSK</sequence>
<feature type="transmembrane region" description="Helical" evidence="1">
    <location>
        <begin position="285"/>
        <end position="304"/>
    </location>
</feature>
<reference evidence="2 3" key="1">
    <citation type="submission" date="2019-07" db="EMBL/GenBank/DDBJ databases">
        <title>Sulfurimonas paralvinellae sp. nov., a novel mesophilic, hydrogen- and sulfur-oxidizing chemolithoautotroph within the Epsilonproteo- bacteria isolated from a deep-sea hydrothermal vent polychaete nest, reclassification of Thiomicrospira denitrificans as Sulfurimonas denitrificans comb. nov. and emended description of the genus Sulfurimonas.</title>
        <authorList>
            <person name="Wang S."/>
            <person name="Jiang L."/>
            <person name="Shao Z."/>
        </authorList>
    </citation>
    <scope>NUCLEOTIDE SEQUENCE [LARGE SCALE GENOMIC DNA]</scope>
    <source>
        <strain evidence="2 3">GO25</strain>
    </source>
</reference>
<feature type="transmembrane region" description="Helical" evidence="1">
    <location>
        <begin position="254"/>
        <end position="273"/>
    </location>
</feature>
<keyword evidence="1" id="KW-0812">Transmembrane</keyword>
<feature type="transmembrane region" description="Helical" evidence="1">
    <location>
        <begin position="58"/>
        <end position="78"/>
    </location>
</feature>
<organism evidence="2 3">
    <name type="scientific">Sulfurimonas paralvinellae</name>
    <dbReference type="NCBI Taxonomy" id="317658"/>
    <lineage>
        <taxon>Bacteria</taxon>
        <taxon>Pseudomonadati</taxon>
        <taxon>Campylobacterota</taxon>
        <taxon>Epsilonproteobacteria</taxon>
        <taxon>Campylobacterales</taxon>
        <taxon>Sulfurimonadaceae</taxon>
        <taxon>Sulfurimonas</taxon>
    </lineage>
</organism>
<feature type="transmembrane region" description="Helical" evidence="1">
    <location>
        <begin position="168"/>
        <end position="186"/>
    </location>
</feature>
<evidence type="ECO:0000313" key="3">
    <source>
        <dbReference type="Proteomes" id="UP000593580"/>
    </source>
</evidence>
<gene>
    <name evidence="2" type="ORF">FM071_07495</name>
</gene>
<dbReference type="Proteomes" id="UP000593580">
    <property type="component" value="Chromosome"/>
</dbReference>
<keyword evidence="3" id="KW-1185">Reference proteome</keyword>
<dbReference type="AlphaFoldDB" id="A0A7M1BBH2"/>
<dbReference type="RefSeq" id="WP_193110325.1">
    <property type="nucleotide sequence ID" value="NZ_CP041406.1"/>
</dbReference>
<evidence type="ECO:0000313" key="2">
    <source>
        <dbReference type="EMBL" id="QOP46142.1"/>
    </source>
</evidence>
<protein>
    <recommendedName>
        <fullName evidence="4">Integral membrane protein</fullName>
    </recommendedName>
</protein>
<feature type="transmembrane region" description="Helical" evidence="1">
    <location>
        <begin position="132"/>
        <end position="161"/>
    </location>
</feature>
<evidence type="ECO:0000256" key="1">
    <source>
        <dbReference type="SAM" id="Phobius"/>
    </source>
</evidence>
<feature type="transmembrane region" description="Helical" evidence="1">
    <location>
        <begin position="90"/>
        <end position="120"/>
    </location>
</feature>
<dbReference type="EMBL" id="CP041406">
    <property type="protein sequence ID" value="QOP46142.1"/>
    <property type="molecule type" value="Genomic_DNA"/>
</dbReference>
<name>A0A7M1BBH2_9BACT</name>